<proteinExistence type="predicted"/>
<dbReference type="Proteomes" id="UP000178042">
    <property type="component" value="Unassembled WGS sequence"/>
</dbReference>
<organism evidence="1 2">
    <name type="scientific">Candidatus Kaiserbacteria bacterium RIFCSPHIGHO2_02_FULL_49_16</name>
    <dbReference type="NCBI Taxonomy" id="1798490"/>
    <lineage>
        <taxon>Bacteria</taxon>
        <taxon>Candidatus Kaiseribacteriota</taxon>
    </lineage>
</organism>
<dbReference type="AlphaFoldDB" id="A0A1F6DHJ7"/>
<protein>
    <submittedName>
        <fullName evidence="1">Uncharacterized protein</fullName>
    </submittedName>
</protein>
<gene>
    <name evidence="1" type="ORF">A3C86_00300</name>
</gene>
<evidence type="ECO:0000313" key="1">
    <source>
        <dbReference type="EMBL" id="OGG60861.1"/>
    </source>
</evidence>
<comment type="caution">
    <text evidence="1">The sequence shown here is derived from an EMBL/GenBank/DDBJ whole genome shotgun (WGS) entry which is preliminary data.</text>
</comment>
<dbReference type="EMBL" id="MFLD01000007">
    <property type="protein sequence ID" value="OGG60861.1"/>
    <property type="molecule type" value="Genomic_DNA"/>
</dbReference>
<reference evidence="1 2" key="1">
    <citation type="journal article" date="2016" name="Nat. Commun.">
        <title>Thousands of microbial genomes shed light on interconnected biogeochemical processes in an aquifer system.</title>
        <authorList>
            <person name="Anantharaman K."/>
            <person name="Brown C.T."/>
            <person name="Hug L.A."/>
            <person name="Sharon I."/>
            <person name="Castelle C.J."/>
            <person name="Probst A.J."/>
            <person name="Thomas B.C."/>
            <person name="Singh A."/>
            <person name="Wilkins M.J."/>
            <person name="Karaoz U."/>
            <person name="Brodie E.L."/>
            <person name="Williams K.H."/>
            <person name="Hubbard S.S."/>
            <person name="Banfield J.F."/>
        </authorList>
    </citation>
    <scope>NUCLEOTIDE SEQUENCE [LARGE SCALE GENOMIC DNA]</scope>
</reference>
<sequence>MIAKMLKNLIERAETWPREAQEELAHIASEIESEIGADAYHATPEELAGVDRGLTEAREGRFATDKKVNAVFSKFLGS</sequence>
<accession>A0A1F6DHJ7</accession>
<name>A0A1F6DHJ7_9BACT</name>
<evidence type="ECO:0000313" key="2">
    <source>
        <dbReference type="Proteomes" id="UP000178042"/>
    </source>
</evidence>